<keyword evidence="6" id="KW-0489">Methyltransferase</keyword>
<evidence type="ECO:0000313" key="6">
    <source>
        <dbReference type="EMBL" id="PAK96918.1"/>
    </source>
</evidence>
<proteinExistence type="inferred from homology"/>
<name>A0A269ZGI5_9MICO</name>
<protein>
    <submittedName>
        <fullName evidence="6 7">Serine hydroxymethyltransferase</fullName>
        <ecNumber evidence="7">2.1.2.1</ecNumber>
    </submittedName>
</protein>
<comment type="cofactor">
    <cofactor evidence="1 4">
        <name>pyridoxal 5'-phosphate</name>
        <dbReference type="ChEBI" id="CHEBI:597326"/>
    </cofactor>
</comment>
<dbReference type="InterPro" id="IPR015424">
    <property type="entry name" value="PyrdxlP-dep_Trfase"/>
</dbReference>
<evidence type="ECO:0000313" key="9">
    <source>
        <dbReference type="Proteomes" id="UP000386281"/>
    </source>
</evidence>
<dbReference type="InterPro" id="IPR039429">
    <property type="entry name" value="SHMT-like_dom"/>
</dbReference>
<dbReference type="PANTHER" id="PTHR11680">
    <property type="entry name" value="SERINE HYDROXYMETHYLTRANSFERASE"/>
    <property type="match status" value="1"/>
</dbReference>
<feature type="modified residue" description="N6-(pyridoxal phosphate)lysine" evidence="4">
    <location>
        <position position="257"/>
    </location>
</feature>
<dbReference type="InterPro" id="IPR001085">
    <property type="entry name" value="Ser_HO-MeTrfase"/>
</dbReference>
<dbReference type="RefSeq" id="WP_095375439.1">
    <property type="nucleotide sequence ID" value="NZ_CAACXN010000015.1"/>
</dbReference>
<dbReference type="Proteomes" id="UP000216867">
    <property type="component" value="Unassembled WGS sequence"/>
</dbReference>
<keyword evidence="6" id="KW-0808">Transferase</keyword>
<keyword evidence="3 4" id="KW-0663">Pyridoxal phosphate</keyword>
<dbReference type="GeneID" id="99774242"/>
<dbReference type="GO" id="GO:0030170">
    <property type="term" value="F:pyridoxal phosphate binding"/>
    <property type="evidence" value="ECO:0007669"/>
    <property type="project" value="InterPro"/>
</dbReference>
<sequence>MHQTTRPWIPAESRTRVEEIADDRLGEGGTTPMSTVVGTIEELMTASEHLHDEEAFNLNPASNVLNPRAAALLAGGSASRTSLGYAGAKYEMGLEHIEQVEVITAELAARLFHADFAEVRVPSGAMANLYAFMATSSPGETIIASPATIGGHVTHHAAGAAGLYGLTTVGAPVDVAHYTYDVDALAALAREVRPSLITIGGSLNLFEHPVATIREIADEVGARVLFDAAHLCGMIAGGQWANPLDEGAHLMSMSTYKSLGGPTHGLLLSNDAELSERIDAIAFPGMTANFDAAAVAALGVTLADWIETGADYASQMRACASALADALAEAGAVPFQCERGFTDSHQFALLAAPFGGGTRGARVLEKAGILTSGIGLPVPEVPGDQNGIRLGTPEIVRRGMTVSDMPRLAGYIARALDTARTPADPGSISDTPAEVVLREIADDVAAWRKDFTGVRFTA</sequence>
<accession>A0A269ZGI5</accession>
<dbReference type="Proteomes" id="UP000386281">
    <property type="component" value="Unassembled WGS sequence"/>
</dbReference>
<reference evidence="6 8" key="1">
    <citation type="submission" date="2017-04" db="EMBL/GenBank/DDBJ databases">
        <title>Kefir bacterial isolates.</title>
        <authorList>
            <person name="Kim Y."/>
            <person name="Blasche S."/>
            <person name="Patil K.R."/>
        </authorList>
    </citation>
    <scope>NUCLEOTIDE SEQUENCE [LARGE SCALE GENOMIC DNA]</scope>
    <source>
        <strain evidence="6 8">OG2</strain>
    </source>
</reference>
<evidence type="ECO:0000256" key="3">
    <source>
        <dbReference type="ARBA" id="ARBA00022898"/>
    </source>
</evidence>
<gene>
    <name evidence="7" type="primary">glyA</name>
    <name evidence="6" type="ORF">B8X04_03175</name>
    <name evidence="7" type="ORF">NCTC12391_01648</name>
</gene>
<dbReference type="EMBL" id="NCWY01000002">
    <property type="protein sequence ID" value="PAK96918.1"/>
    <property type="molecule type" value="Genomic_DNA"/>
</dbReference>
<dbReference type="PIRSF" id="PIRSF000412">
    <property type="entry name" value="SHMT"/>
    <property type="match status" value="1"/>
</dbReference>
<dbReference type="GO" id="GO:0008168">
    <property type="term" value="F:methyltransferase activity"/>
    <property type="evidence" value="ECO:0007669"/>
    <property type="project" value="UniProtKB-KW"/>
</dbReference>
<evidence type="ECO:0000256" key="4">
    <source>
        <dbReference type="PIRSR" id="PIRSR000412-50"/>
    </source>
</evidence>
<feature type="domain" description="Serine hydroxymethyltransferase-like" evidence="5">
    <location>
        <begin position="48"/>
        <end position="412"/>
    </location>
</feature>
<organism evidence="6 8">
    <name type="scientific">Brevibacterium casei</name>
    <dbReference type="NCBI Taxonomy" id="33889"/>
    <lineage>
        <taxon>Bacteria</taxon>
        <taxon>Bacillati</taxon>
        <taxon>Actinomycetota</taxon>
        <taxon>Actinomycetes</taxon>
        <taxon>Micrococcales</taxon>
        <taxon>Brevibacteriaceae</taxon>
        <taxon>Brevibacterium</taxon>
    </lineage>
</organism>
<dbReference type="PANTHER" id="PTHR11680:SF35">
    <property type="entry name" value="SERINE HYDROXYMETHYLTRANSFERASE 1"/>
    <property type="match status" value="1"/>
</dbReference>
<evidence type="ECO:0000313" key="8">
    <source>
        <dbReference type="Proteomes" id="UP000216867"/>
    </source>
</evidence>
<dbReference type="GO" id="GO:0005737">
    <property type="term" value="C:cytoplasm"/>
    <property type="evidence" value="ECO:0007669"/>
    <property type="project" value="TreeGrafter"/>
</dbReference>
<dbReference type="GO" id="GO:0019264">
    <property type="term" value="P:glycine biosynthetic process from serine"/>
    <property type="evidence" value="ECO:0007669"/>
    <property type="project" value="InterPro"/>
</dbReference>
<dbReference type="InterPro" id="IPR015421">
    <property type="entry name" value="PyrdxlP-dep_Trfase_major"/>
</dbReference>
<dbReference type="GO" id="GO:0004372">
    <property type="term" value="F:glycine hydroxymethyltransferase activity"/>
    <property type="evidence" value="ECO:0007669"/>
    <property type="project" value="UniProtKB-EC"/>
</dbReference>
<dbReference type="Gene3D" id="3.40.640.10">
    <property type="entry name" value="Type I PLP-dependent aspartate aminotransferase-like (Major domain)"/>
    <property type="match status" value="1"/>
</dbReference>
<dbReference type="GO" id="GO:0035999">
    <property type="term" value="P:tetrahydrofolate interconversion"/>
    <property type="evidence" value="ECO:0007669"/>
    <property type="project" value="InterPro"/>
</dbReference>
<dbReference type="EMBL" id="CAACXN010000015">
    <property type="protein sequence ID" value="VEW13388.1"/>
    <property type="molecule type" value="Genomic_DNA"/>
</dbReference>
<dbReference type="GO" id="GO:0032259">
    <property type="term" value="P:methylation"/>
    <property type="evidence" value="ECO:0007669"/>
    <property type="project" value="UniProtKB-KW"/>
</dbReference>
<evidence type="ECO:0000256" key="2">
    <source>
        <dbReference type="ARBA" id="ARBA00006376"/>
    </source>
</evidence>
<dbReference type="InterPro" id="IPR049943">
    <property type="entry name" value="Ser_HO-MeTrfase-like"/>
</dbReference>
<dbReference type="AlphaFoldDB" id="A0A269ZGI5"/>
<evidence type="ECO:0000256" key="1">
    <source>
        <dbReference type="ARBA" id="ARBA00001933"/>
    </source>
</evidence>
<dbReference type="InterPro" id="IPR015422">
    <property type="entry name" value="PyrdxlP-dep_Trfase_small"/>
</dbReference>
<dbReference type="SUPFAM" id="SSF53383">
    <property type="entry name" value="PLP-dependent transferases"/>
    <property type="match status" value="1"/>
</dbReference>
<reference evidence="7 9" key="2">
    <citation type="submission" date="2019-02" db="EMBL/GenBank/DDBJ databases">
        <authorList>
            <consortium name="Pathogen Informatics"/>
        </authorList>
    </citation>
    <scope>NUCLEOTIDE SEQUENCE [LARGE SCALE GENOMIC DNA]</scope>
    <source>
        <strain evidence="7 9">3012STDY7078520</strain>
    </source>
</reference>
<dbReference type="EC" id="2.1.2.1" evidence="7"/>
<comment type="similarity">
    <text evidence="2">Belongs to the SHMT family.</text>
</comment>
<evidence type="ECO:0000259" key="5">
    <source>
        <dbReference type="Pfam" id="PF00464"/>
    </source>
</evidence>
<dbReference type="Gene3D" id="3.90.1150.10">
    <property type="entry name" value="Aspartate Aminotransferase, domain 1"/>
    <property type="match status" value="1"/>
</dbReference>
<evidence type="ECO:0000313" key="7">
    <source>
        <dbReference type="EMBL" id="VEW13388.1"/>
    </source>
</evidence>
<dbReference type="Pfam" id="PF00464">
    <property type="entry name" value="SHMT"/>
    <property type="match status" value="1"/>
</dbReference>